<reference evidence="2" key="1">
    <citation type="submission" date="2019-12" db="EMBL/GenBank/DDBJ databases">
        <title>Complete genome of Terracaulis silvestris 0127_4.</title>
        <authorList>
            <person name="Vieira S."/>
            <person name="Riedel T."/>
            <person name="Sproer C."/>
            <person name="Pascual J."/>
            <person name="Boedeker C."/>
            <person name="Overmann J."/>
        </authorList>
    </citation>
    <scope>NUCLEOTIDE SEQUENCE [LARGE SCALE GENOMIC DNA]</scope>
    <source>
        <strain evidence="2">0127_4</strain>
    </source>
</reference>
<evidence type="ECO:0000313" key="2">
    <source>
        <dbReference type="Proteomes" id="UP000431269"/>
    </source>
</evidence>
<dbReference type="KEGG" id="tsv:DSM104635_01880"/>
<gene>
    <name evidence="1" type="ORF">DSM104635_01880</name>
</gene>
<sequence>MPDPIVREIKAPQMDTGSPRPTVTATDTALSLRYFDFDDSAVQIEFSGALAHYFGPPNDEALHGHPLAAFGLTHYAAFEVDNSRWIKDLRDMNRVHPRHVDSLFDSYRHFVWTFHDTTFECVAESFIVSPSS</sequence>
<organism evidence="1 2">
    <name type="scientific">Terricaulis silvestris</name>
    <dbReference type="NCBI Taxonomy" id="2686094"/>
    <lineage>
        <taxon>Bacteria</taxon>
        <taxon>Pseudomonadati</taxon>
        <taxon>Pseudomonadota</taxon>
        <taxon>Alphaproteobacteria</taxon>
        <taxon>Caulobacterales</taxon>
        <taxon>Caulobacteraceae</taxon>
        <taxon>Terricaulis</taxon>
    </lineage>
</organism>
<name>A0A6I6MIW7_9CAUL</name>
<proteinExistence type="predicted"/>
<dbReference type="EMBL" id="CP047045">
    <property type="protein sequence ID" value="QGZ95040.1"/>
    <property type="molecule type" value="Genomic_DNA"/>
</dbReference>
<accession>A0A6I6MIW7</accession>
<evidence type="ECO:0000313" key="1">
    <source>
        <dbReference type="EMBL" id="QGZ95040.1"/>
    </source>
</evidence>
<protein>
    <submittedName>
        <fullName evidence="1">Uncharacterized protein</fullName>
    </submittedName>
</protein>
<keyword evidence="2" id="KW-1185">Reference proteome</keyword>
<dbReference type="AlphaFoldDB" id="A0A6I6MIW7"/>
<dbReference type="RefSeq" id="WP_158765929.1">
    <property type="nucleotide sequence ID" value="NZ_CP047045.1"/>
</dbReference>
<dbReference type="Proteomes" id="UP000431269">
    <property type="component" value="Chromosome"/>
</dbReference>